<dbReference type="EMBL" id="LT546645">
    <property type="protein sequence ID" value="SAI70703.1"/>
    <property type="molecule type" value="Genomic_DNA"/>
</dbReference>
<evidence type="ECO:0000313" key="14">
    <source>
        <dbReference type="Proteomes" id="UP000076825"/>
    </source>
</evidence>
<evidence type="ECO:0000256" key="2">
    <source>
        <dbReference type="ARBA" id="ARBA00009765"/>
    </source>
</evidence>
<proteinExistence type="inferred from homology"/>
<evidence type="ECO:0000256" key="8">
    <source>
        <dbReference type="ARBA" id="ARBA00023065"/>
    </source>
</evidence>
<dbReference type="GO" id="GO:0005886">
    <property type="term" value="C:plasma membrane"/>
    <property type="evidence" value="ECO:0007669"/>
    <property type="project" value="UniProtKB-SubCell"/>
</dbReference>
<keyword evidence="9 12" id="KW-0472">Membrane</keyword>
<evidence type="ECO:0000256" key="12">
    <source>
        <dbReference type="SAM" id="Phobius"/>
    </source>
</evidence>
<dbReference type="STRING" id="123899.SAMEA3906487_02378"/>
<keyword evidence="8" id="KW-0406">Ion transport</keyword>
<dbReference type="Proteomes" id="UP000076825">
    <property type="component" value="Chromosome 1"/>
</dbReference>
<accession>A0A157NQM8</accession>
<dbReference type="PATRIC" id="fig|123899.6.peg.2365"/>
<keyword evidence="5 12" id="KW-0812">Transmembrane</keyword>
<evidence type="ECO:0000256" key="7">
    <source>
        <dbReference type="ARBA" id="ARBA00022989"/>
    </source>
</evidence>
<dbReference type="Gene3D" id="1.20.58.340">
    <property type="entry name" value="Magnesium transport protein CorA, transmembrane region"/>
    <property type="match status" value="1"/>
</dbReference>
<comment type="subcellular location">
    <subcellularLocation>
        <location evidence="1">Cell membrane</location>
        <topology evidence="1">Multi-pass membrane protein</topology>
    </subcellularLocation>
</comment>
<dbReference type="SUPFAM" id="SSF143865">
    <property type="entry name" value="CorA soluble domain-like"/>
    <property type="match status" value="1"/>
</dbReference>
<evidence type="ECO:0000256" key="11">
    <source>
        <dbReference type="ARBA" id="ARBA00045497"/>
    </source>
</evidence>
<protein>
    <submittedName>
        <fullName evidence="13">Magnesium transport protein CorA</fullName>
    </submittedName>
</protein>
<evidence type="ECO:0000256" key="5">
    <source>
        <dbReference type="ARBA" id="ARBA00022692"/>
    </source>
</evidence>
<dbReference type="InterPro" id="IPR002523">
    <property type="entry name" value="MgTranspt_CorA/ZnTranspt_ZntB"/>
</dbReference>
<keyword evidence="3" id="KW-0813">Transport</keyword>
<keyword evidence="7 12" id="KW-1133">Transmembrane helix</keyword>
<dbReference type="PANTHER" id="PTHR47685">
    <property type="entry name" value="MAGNESIUM TRANSPORT PROTEIN CORA"/>
    <property type="match status" value="1"/>
</dbReference>
<feature type="transmembrane region" description="Helical" evidence="12">
    <location>
        <begin position="288"/>
        <end position="310"/>
    </location>
</feature>
<dbReference type="InterPro" id="IPR050829">
    <property type="entry name" value="CorA_MIT"/>
</dbReference>
<organism evidence="13 14">
    <name type="scientific">Bordetella trematum</name>
    <dbReference type="NCBI Taxonomy" id="123899"/>
    <lineage>
        <taxon>Bacteria</taxon>
        <taxon>Pseudomonadati</taxon>
        <taxon>Pseudomonadota</taxon>
        <taxon>Betaproteobacteria</taxon>
        <taxon>Burkholderiales</taxon>
        <taxon>Alcaligenaceae</taxon>
        <taxon>Bordetella</taxon>
    </lineage>
</organism>
<gene>
    <name evidence="13" type="primary">corA_3</name>
    <name evidence="13" type="ORF">SAMEA3906487_02378</name>
</gene>
<evidence type="ECO:0000256" key="4">
    <source>
        <dbReference type="ARBA" id="ARBA00022475"/>
    </source>
</evidence>
<dbReference type="SUPFAM" id="SSF144083">
    <property type="entry name" value="Magnesium transport protein CorA, transmembrane region"/>
    <property type="match status" value="1"/>
</dbReference>
<evidence type="ECO:0000256" key="1">
    <source>
        <dbReference type="ARBA" id="ARBA00004651"/>
    </source>
</evidence>
<dbReference type="eggNOG" id="COG0598">
    <property type="taxonomic scope" value="Bacteria"/>
</dbReference>
<dbReference type="InterPro" id="IPR045861">
    <property type="entry name" value="CorA_cytoplasmic_dom"/>
</dbReference>
<keyword evidence="4" id="KW-1003">Cell membrane</keyword>
<keyword evidence="14" id="KW-1185">Reference proteome</keyword>
<dbReference type="Pfam" id="PF01544">
    <property type="entry name" value="CorA"/>
    <property type="match status" value="1"/>
</dbReference>
<dbReference type="AlphaFoldDB" id="A0A157NQM8"/>
<reference evidence="13 14" key="1">
    <citation type="submission" date="2016-04" db="EMBL/GenBank/DDBJ databases">
        <authorList>
            <consortium name="Pathogen Informatics"/>
        </authorList>
    </citation>
    <scope>NUCLEOTIDE SEQUENCE [LARGE SCALE GENOMIC DNA]</scope>
    <source>
        <strain evidence="13 14">H044680328</strain>
    </source>
</reference>
<dbReference type="GO" id="GO:0015087">
    <property type="term" value="F:cobalt ion transmembrane transporter activity"/>
    <property type="evidence" value="ECO:0007669"/>
    <property type="project" value="TreeGrafter"/>
</dbReference>
<dbReference type="GO" id="GO:0015095">
    <property type="term" value="F:magnesium ion transmembrane transporter activity"/>
    <property type="evidence" value="ECO:0007669"/>
    <property type="project" value="TreeGrafter"/>
</dbReference>
<evidence type="ECO:0000256" key="3">
    <source>
        <dbReference type="ARBA" id="ARBA00022448"/>
    </source>
</evidence>
<feature type="transmembrane region" description="Helical" evidence="12">
    <location>
        <begin position="255"/>
        <end position="276"/>
    </location>
</feature>
<dbReference type="KEGG" id="btrm:SAMEA390648702378"/>
<dbReference type="InterPro" id="IPR045863">
    <property type="entry name" value="CorA_TM1_TM2"/>
</dbReference>
<comment type="catalytic activity">
    <reaction evidence="10">
        <text>Mg(2+)(in) = Mg(2+)(out)</text>
        <dbReference type="Rhea" id="RHEA:29827"/>
        <dbReference type="ChEBI" id="CHEBI:18420"/>
    </reaction>
</comment>
<evidence type="ECO:0000256" key="10">
    <source>
        <dbReference type="ARBA" id="ARBA00034269"/>
    </source>
</evidence>
<dbReference type="GeneID" id="56590360"/>
<comment type="similarity">
    <text evidence="2">Belongs to the CorA metal ion transporter (MIT) (TC 1.A.35) family.</text>
</comment>
<dbReference type="RefSeq" id="WP_165720417.1">
    <property type="nucleotide sequence ID" value="NZ_CP016340.1"/>
</dbReference>
<name>A0A157NQM8_9BORD</name>
<dbReference type="PANTHER" id="PTHR47685:SF1">
    <property type="entry name" value="MAGNESIUM TRANSPORT PROTEIN CORA"/>
    <property type="match status" value="1"/>
</dbReference>
<sequence length="317" mass="35440">MTQVQNALPLAQGQGDTRLQQAGWLRLSASQTDALAAVQRRHGIDLSLMRGRAAIEEAGFVLVPVEMVIRQHQKYQETCVLFMLGEDQLISVEQDVRLEALDVAGEQLLQAQRAGRRLDPATILFTLIEVLNDSARAAVSELSEQLDTRSETVAVASGGFEMSKRQAGVADIAGTAIALGEAEELVARMVEGQLMLARAGRWLRRFARSATLSQSLNMLLSDIHSLRRYARFQHDKIRNLQQSLMTTLDLKQNQVIKVFTVVTAVFTPPTLLAAFYGQNFAYMPELELVWGEWLVMGLTGFFSLMPLFYIKRKGWMR</sequence>
<evidence type="ECO:0000256" key="9">
    <source>
        <dbReference type="ARBA" id="ARBA00023136"/>
    </source>
</evidence>
<dbReference type="FunFam" id="1.20.58.340:FF:000004">
    <property type="entry name" value="Magnesium transport protein CorA"/>
    <property type="match status" value="1"/>
</dbReference>
<evidence type="ECO:0000313" key="13">
    <source>
        <dbReference type="EMBL" id="SAI70703.1"/>
    </source>
</evidence>
<keyword evidence="6" id="KW-0460">Magnesium</keyword>
<dbReference type="GO" id="GO:0015099">
    <property type="term" value="F:nickel cation transmembrane transporter activity"/>
    <property type="evidence" value="ECO:0007669"/>
    <property type="project" value="TreeGrafter"/>
</dbReference>
<evidence type="ECO:0000256" key="6">
    <source>
        <dbReference type="ARBA" id="ARBA00022842"/>
    </source>
</evidence>
<comment type="function">
    <text evidence="11">Mediates influx of magnesium ions. Alternates between open and closed states. Activated by low cytoplasmic Mg(2+) levels. Inactive when cytoplasmic Mg(2+) levels are high.</text>
</comment>